<evidence type="ECO:0000313" key="2">
    <source>
        <dbReference type="Proteomes" id="UP000565628"/>
    </source>
</evidence>
<dbReference type="Proteomes" id="UP000565628">
    <property type="component" value="Unassembled WGS sequence"/>
</dbReference>
<dbReference type="AlphaFoldDB" id="A0A7X0ZVY6"/>
<accession>A0A7X0ZVY6</accession>
<evidence type="ECO:0000313" key="1">
    <source>
        <dbReference type="EMBL" id="MBC2311543.1"/>
    </source>
</evidence>
<dbReference type="EMBL" id="JAASWV010000016">
    <property type="protein sequence ID" value="MBC2311543.1"/>
    <property type="molecule type" value="Genomic_DNA"/>
</dbReference>
<organism evidence="1 2">
    <name type="scientific">Listeria booriae</name>
    <dbReference type="NCBI Taxonomy" id="1552123"/>
    <lineage>
        <taxon>Bacteria</taxon>
        <taxon>Bacillati</taxon>
        <taxon>Bacillota</taxon>
        <taxon>Bacilli</taxon>
        <taxon>Bacillales</taxon>
        <taxon>Listeriaceae</taxon>
        <taxon>Listeria</taxon>
    </lineage>
</organism>
<gene>
    <name evidence="1" type="ORF">HCJ81_11630</name>
</gene>
<reference evidence="1 2" key="1">
    <citation type="submission" date="2020-03" db="EMBL/GenBank/DDBJ databases">
        <title>Soil Listeria distribution.</title>
        <authorList>
            <person name="Liao J."/>
            <person name="Wiedmann M."/>
        </authorList>
    </citation>
    <scope>NUCLEOTIDE SEQUENCE [LARGE SCALE GENOMIC DNA]</scope>
    <source>
        <strain evidence="1 2">FSL L7-0039</strain>
    </source>
</reference>
<protein>
    <submittedName>
        <fullName evidence="1">Uncharacterized protein</fullName>
    </submittedName>
</protein>
<sequence>MNIASLKLSILTYGRTAKIRLSISKSNVTVLLIRMLVVKKEKQARLREIMATIYPTS</sequence>
<name>A0A7X0ZVY6_9LIST</name>
<proteinExistence type="predicted"/>
<comment type="caution">
    <text evidence="1">The sequence shown here is derived from an EMBL/GenBank/DDBJ whole genome shotgun (WGS) entry which is preliminary data.</text>
</comment>
<dbReference type="RefSeq" id="WP_185627489.1">
    <property type="nucleotide sequence ID" value="NZ_JAARZI010000013.1"/>
</dbReference>